<dbReference type="RefSeq" id="WP_015917748.1">
    <property type="nucleotide sequence ID" value="NC_011983.1"/>
</dbReference>
<reference evidence="3 4" key="1">
    <citation type="journal article" date="2009" name="J. Bacteriol.">
        <title>Genome sequences of three Agrobacterium biovars help elucidate the evolution of multichromosome genomes in bacteria.</title>
        <authorList>
            <person name="Slater S.C."/>
            <person name="Goldman B.S."/>
            <person name="Goodner B."/>
            <person name="Setubal J.C."/>
            <person name="Farrand S.K."/>
            <person name="Nester E.W."/>
            <person name="Burr T.J."/>
            <person name="Banta L."/>
            <person name="Dickerman A.W."/>
            <person name="Paulsen I."/>
            <person name="Otten L."/>
            <person name="Suen G."/>
            <person name="Welch R."/>
            <person name="Almeida N.F."/>
            <person name="Arnold F."/>
            <person name="Burton O.T."/>
            <person name="Du Z."/>
            <person name="Ewing A."/>
            <person name="Godsy E."/>
            <person name="Heisel S."/>
            <person name="Houmiel K.L."/>
            <person name="Jhaveri J."/>
            <person name="Lu J."/>
            <person name="Miller N.M."/>
            <person name="Norton S."/>
            <person name="Chen Q."/>
            <person name="Phoolcharoen W."/>
            <person name="Ohlin V."/>
            <person name="Ondrusek D."/>
            <person name="Pride N."/>
            <person name="Stricklin S.L."/>
            <person name="Sun J."/>
            <person name="Wheeler C."/>
            <person name="Wilson L."/>
            <person name="Zhu H."/>
            <person name="Wood D.W."/>
        </authorList>
    </citation>
    <scope>NUCLEOTIDE SEQUENCE [LARGE SCALE GENOMIC DNA]</scope>
    <source>
        <strain evidence="4">K84 / ATCC BAA-868</strain>
    </source>
</reference>
<evidence type="ECO:0000259" key="2">
    <source>
        <dbReference type="Pfam" id="PF13358"/>
    </source>
</evidence>
<dbReference type="Pfam" id="PF13358">
    <property type="entry name" value="DDE_3"/>
    <property type="match status" value="1"/>
</dbReference>
<name>B9JKJ9_RHIR8</name>
<dbReference type="AlphaFoldDB" id="B9JKJ9"/>
<dbReference type="eggNOG" id="COG3335">
    <property type="taxonomic scope" value="Bacteria"/>
</dbReference>
<evidence type="ECO:0000313" key="4">
    <source>
        <dbReference type="Proteomes" id="UP000001600"/>
    </source>
</evidence>
<sequence>MAGTTGRPTAPLVLTEEERAYLKQQARHEEAAGRSMSERCQIILRCADGIASKAVAAELNVHENTVGKWRRRFLRDRIEGLFDADRSGRPRTIDDDQIAAVIERTLKSKPEDGSQWSIRSMAAATGFSHTTIRRIWASFGLQPHHSQTSEPSSVPPLIDKVCDVVGLHLAPPNRVLALSVDKKSHGRAHNHGQSGPSMMPNQAERHMHSHAQPGVPPLLAALDLISGFVIGNYDKRHRATELLDFLRQIDASVPFDLDVHIVMDNHATHKIAAVRSWLARHPRYHVHFTPTSASWLNQVESWFAELSRRQLQRDVRTSTNELEANIRAFVESHAESFKPYSWTKSADETRSSVKSFRLKTAQSQYRQL</sequence>
<dbReference type="InterPro" id="IPR009057">
    <property type="entry name" value="Homeodomain-like_sf"/>
</dbReference>
<feature type="domain" description="Tc1-like transposase DDE" evidence="2">
    <location>
        <begin position="218"/>
        <end position="316"/>
    </location>
</feature>
<feature type="region of interest" description="Disordered" evidence="1">
    <location>
        <begin position="182"/>
        <end position="210"/>
    </location>
</feature>
<dbReference type="KEGG" id="ara:Arad_9389"/>
<dbReference type="GO" id="GO:0003676">
    <property type="term" value="F:nucleic acid binding"/>
    <property type="evidence" value="ECO:0007669"/>
    <property type="project" value="InterPro"/>
</dbReference>
<protein>
    <submittedName>
        <fullName evidence="3">Transposase</fullName>
    </submittedName>
</protein>
<dbReference type="InterPro" id="IPR036397">
    <property type="entry name" value="RNaseH_sf"/>
</dbReference>
<dbReference type="Pfam" id="PF13565">
    <property type="entry name" value="HTH_32"/>
    <property type="match status" value="1"/>
</dbReference>
<dbReference type="STRING" id="311403.Arad_9389"/>
<dbReference type="InterPro" id="IPR038717">
    <property type="entry name" value="Tc1-like_DDE_dom"/>
</dbReference>
<dbReference type="InterPro" id="IPR047655">
    <property type="entry name" value="Transpos_IS630-like"/>
</dbReference>
<proteinExistence type="predicted"/>
<dbReference type="Proteomes" id="UP000001600">
    <property type="component" value="Chromosome 2"/>
</dbReference>
<feature type="compositionally biased region" description="Polar residues" evidence="1">
    <location>
        <begin position="191"/>
        <end position="200"/>
    </location>
</feature>
<dbReference type="SUPFAM" id="SSF46689">
    <property type="entry name" value="Homeodomain-like"/>
    <property type="match status" value="1"/>
</dbReference>
<accession>B9JKJ9</accession>
<gene>
    <name evidence="3" type="ordered locus">Arad_9389</name>
</gene>
<dbReference type="PANTHER" id="PTHR30347">
    <property type="entry name" value="POTASSIUM CHANNEL RELATED"/>
    <property type="match status" value="1"/>
</dbReference>
<organism evidence="3 4">
    <name type="scientific">Rhizobium rhizogenes (strain K84 / ATCC BAA-868)</name>
    <name type="common">Agrobacterium radiobacter</name>
    <dbReference type="NCBI Taxonomy" id="311403"/>
    <lineage>
        <taxon>Bacteria</taxon>
        <taxon>Pseudomonadati</taxon>
        <taxon>Pseudomonadota</taxon>
        <taxon>Alphaproteobacteria</taxon>
        <taxon>Hyphomicrobiales</taxon>
        <taxon>Rhizobiaceae</taxon>
        <taxon>Rhizobium/Agrobacterium group</taxon>
        <taxon>Rhizobium</taxon>
    </lineage>
</organism>
<dbReference type="InterPro" id="IPR052702">
    <property type="entry name" value="MscS-like_channel"/>
</dbReference>
<dbReference type="Gene3D" id="3.30.420.10">
    <property type="entry name" value="Ribonuclease H-like superfamily/Ribonuclease H"/>
    <property type="match status" value="1"/>
</dbReference>
<dbReference type="PANTHER" id="PTHR30347:SF1">
    <property type="entry name" value="MECHANOSENSITIVE CHANNEL MSCK"/>
    <property type="match status" value="1"/>
</dbReference>
<dbReference type="NCBIfam" id="NF033545">
    <property type="entry name" value="transpos_IS630"/>
    <property type="match status" value="1"/>
</dbReference>
<dbReference type="EMBL" id="CP000629">
    <property type="protein sequence ID" value="ACM30441.1"/>
    <property type="molecule type" value="Genomic_DNA"/>
</dbReference>
<evidence type="ECO:0000256" key="1">
    <source>
        <dbReference type="SAM" id="MobiDB-lite"/>
    </source>
</evidence>
<dbReference type="HOGENOM" id="CLU_041125_0_0_5"/>
<evidence type="ECO:0000313" key="3">
    <source>
        <dbReference type="EMBL" id="ACM30441.1"/>
    </source>
</evidence>